<gene>
    <name evidence="2" type="ORF">DFR52_102679</name>
</gene>
<feature type="signal peptide" evidence="1">
    <location>
        <begin position="1"/>
        <end position="20"/>
    </location>
</feature>
<comment type="caution">
    <text evidence="2">The sequence shown here is derived from an EMBL/GenBank/DDBJ whole genome shotgun (WGS) entry which is preliminary data.</text>
</comment>
<accession>A0A317PT69</accession>
<protein>
    <submittedName>
        <fullName evidence="2">Uncharacterized protein</fullName>
    </submittedName>
</protein>
<keyword evidence="3" id="KW-1185">Reference proteome</keyword>
<evidence type="ECO:0000256" key="1">
    <source>
        <dbReference type="SAM" id="SignalP"/>
    </source>
</evidence>
<reference evidence="2 3" key="1">
    <citation type="submission" date="2018-05" db="EMBL/GenBank/DDBJ databases">
        <title>Genomic Encyclopedia of Type Strains, Phase IV (KMG-IV): sequencing the most valuable type-strain genomes for metagenomic binning, comparative biology and taxonomic classification.</title>
        <authorList>
            <person name="Goeker M."/>
        </authorList>
    </citation>
    <scope>NUCLEOTIDE SEQUENCE [LARGE SCALE GENOMIC DNA]</scope>
    <source>
        <strain evidence="2 3">DSM 16791</strain>
    </source>
</reference>
<keyword evidence="1" id="KW-0732">Signal</keyword>
<name>A0A317PT69_9HYPH</name>
<feature type="chain" id="PRO_5016459555" evidence="1">
    <location>
        <begin position="21"/>
        <end position="93"/>
    </location>
</feature>
<evidence type="ECO:0000313" key="3">
    <source>
        <dbReference type="Proteomes" id="UP000246352"/>
    </source>
</evidence>
<dbReference type="Proteomes" id="UP000246352">
    <property type="component" value="Unassembled WGS sequence"/>
</dbReference>
<organism evidence="2 3">
    <name type="scientific">Hoeflea marina</name>
    <dbReference type="NCBI Taxonomy" id="274592"/>
    <lineage>
        <taxon>Bacteria</taxon>
        <taxon>Pseudomonadati</taxon>
        <taxon>Pseudomonadota</taxon>
        <taxon>Alphaproteobacteria</taxon>
        <taxon>Hyphomicrobiales</taxon>
        <taxon>Rhizobiaceae</taxon>
        <taxon>Hoeflea</taxon>
    </lineage>
</organism>
<proteinExistence type="predicted"/>
<dbReference type="OrthoDB" id="8120140at2"/>
<sequence length="93" mass="9243">MNKIIIALGISLAASTAAFADSSALDAYYFPSEMGSIALATGATNQQVEQARLGDGSPVYTGATAASGVDYTATASIGGQTTTQPLGVSPRAL</sequence>
<dbReference type="EMBL" id="QGTR01000002">
    <property type="protein sequence ID" value="PWW02014.1"/>
    <property type="molecule type" value="Genomic_DNA"/>
</dbReference>
<dbReference type="RefSeq" id="WP_110031747.1">
    <property type="nucleotide sequence ID" value="NZ_QGTR01000002.1"/>
</dbReference>
<dbReference type="AlphaFoldDB" id="A0A317PT69"/>
<evidence type="ECO:0000313" key="2">
    <source>
        <dbReference type="EMBL" id="PWW02014.1"/>
    </source>
</evidence>